<name>A0A518E537_9BACT</name>
<feature type="compositionally biased region" description="Low complexity" evidence="1">
    <location>
        <begin position="523"/>
        <end position="550"/>
    </location>
</feature>
<dbReference type="AlphaFoldDB" id="A0A518E537"/>
<proteinExistence type="predicted"/>
<organism evidence="3 4">
    <name type="scientific">Lignipirellula cremea</name>
    <dbReference type="NCBI Taxonomy" id="2528010"/>
    <lineage>
        <taxon>Bacteria</taxon>
        <taxon>Pseudomonadati</taxon>
        <taxon>Planctomycetota</taxon>
        <taxon>Planctomycetia</taxon>
        <taxon>Pirellulales</taxon>
        <taxon>Pirellulaceae</taxon>
        <taxon>Lignipirellula</taxon>
    </lineage>
</organism>
<evidence type="ECO:0000313" key="4">
    <source>
        <dbReference type="Proteomes" id="UP000317648"/>
    </source>
</evidence>
<evidence type="ECO:0000313" key="3">
    <source>
        <dbReference type="EMBL" id="QDU99177.1"/>
    </source>
</evidence>
<dbReference type="EMBL" id="CP036433">
    <property type="protein sequence ID" value="QDU99177.1"/>
    <property type="molecule type" value="Genomic_DNA"/>
</dbReference>
<feature type="region of interest" description="Disordered" evidence="1">
    <location>
        <begin position="506"/>
        <end position="550"/>
    </location>
</feature>
<keyword evidence="2" id="KW-0732">Signal</keyword>
<evidence type="ECO:0000256" key="2">
    <source>
        <dbReference type="SAM" id="SignalP"/>
    </source>
</evidence>
<dbReference type="KEGG" id="lcre:Pla8534_70900"/>
<gene>
    <name evidence="3" type="ORF">Pla8534_70900</name>
</gene>
<feature type="compositionally biased region" description="Polar residues" evidence="1">
    <location>
        <begin position="401"/>
        <end position="412"/>
    </location>
</feature>
<keyword evidence="4" id="KW-1185">Reference proteome</keyword>
<accession>A0A518E537</accession>
<evidence type="ECO:0000256" key="1">
    <source>
        <dbReference type="SAM" id="MobiDB-lite"/>
    </source>
</evidence>
<protein>
    <submittedName>
        <fullName evidence="3">Uncharacterized protein</fullName>
    </submittedName>
</protein>
<dbReference type="Proteomes" id="UP000317648">
    <property type="component" value="Chromosome"/>
</dbReference>
<feature type="region of interest" description="Disordered" evidence="1">
    <location>
        <begin position="389"/>
        <end position="417"/>
    </location>
</feature>
<feature type="signal peptide" evidence="2">
    <location>
        <begin position="1"/>
        <end position="31"/>
    </location>
</feature>
<reference evidence="3 4" key="1">
    <citation type="submission" date="2019-02" db="EMBL/GenBank/DDBJ databases">
        <title>Deep-cultivation of Planctomycetes and their phenomic and genomic characterization uncovers novel biology.</title>
        <authorList>
            <person name="Wiegand S."/>
            <person name="Jogler M."/>
            <person name="Boedeker C."/>
            <person name="Pinto D."/>
            <person name="Vollmers J."/>
            <person name="Rivas-Marin E."/>
            <person name="Kohn T."/>
            <person name="Peeters S.H."/>
            <person name="Heuer A."/>
            <person name="Rast P."/>
            <person name="Oberbeckmann S."/>
            <person name="Bunk B."/>
            <person name="Jeske O."/>
            <person name="Meyerdierks A."/>
            <person name="Storesund J.E."/>
            <person name="Kallscheuer N."/>
            <person name="Luecker S."/>
            <person name="Lage O.M."/>
            <person name="Pohl T."/>
            <person name="Merkel B.J."/>
            <person name="Hornburger P."/>
            <person name="Mueller R.-W."/>
            <person name="Bruemmer F."/>
            <person name="Labrenz M."/>
            <person name="Spormann A.M."/>
            <person name="Op den Camp H."/>
            <person name="Overmann J."/>
            <person name="Amann R."/>
            <person name="Jetten M.S.M."/>
            <person name="Mascher T."/>
            <person name="Medema M.H."/>
            <person name="Devos D.P."/>
            <person name="Kaster A.-K."/>
            <person name="Ovreas L."/>
            <person name="Rohde M."/>
            <person name="Galperin M.Y."/>
            <person name="Jogler C."/>
        </authorList>
    </citation>
    <scope>NUCLEOTIDE SEQUENCE [LARGE SCALE GENOMIC DNA]</scope>
    <source>
        <strain evidence="3 4">Pla85_3_4</strain>
    </source>
</reference>
<feature type="chain" id="PRO_5021952620" evidence="2">
    <location>
        <begin position="32"/>
        <end position="550"/>
    </location>
</feature>
<sequence precursor="true">MRYFDRSAVALRRGLAATGLLCLLGSGINLAQEPAAPKAAPAPVRFGSPYNELKYNAQFQAANSPTRKMAELVVNRVVIDSSADLDMFEQLTSEVRNRDWFKGYFTGYFFPQMAELSPPRTGSPVHDLPKLRKDFFQKYLGRIRKEKPYKELVELTKQTMVELIDGNYHPAVRFNAMVLMGELNAQEGQATGTSSERHPPVLDLTVLNYLYLKVRDKNTPDYLKVAALMGIARHAALDGQFPTNQRSIPNTAIAAIAKPIGDEFLLADKPPAGRTLAGHQWMQIQVMRILGDFHDPGVGGLYAKKLEAIQNDTSQPINMRLEAAQAYAKLELPPGAMNPAAKAVEVGYVALDAADLELAALRAEQSRRAAVKKAEPIDAGAPAMVAGGEDLLGGPAPAGSQPGNATKGSTDGESNEFRIRSMRRRLKARLAGAEYALRGSDPNKVGGLLRYAPNGSPGAQILAPVSIQLEDFMGMLNNNSATLVELIAAVEKNANDLRAMLDKTPFKRTAGGKSPAAPAGESLLPDAPATAPATTTDPLLSPDADPLLSP</sequence>
<dbReference type="RefSeq" id="WP_145058995.1">
    <property type="nucleotide sequence ID" value="NZ_CP036433.1"/>
</dbReference>
<dbReference type="OrthoDB" id="266612at2"/>